<dbReference type="EMBL" id="CM002294">
    <property type="protein sequence ID" value="ESW17670.1"/>
    <property type="molecule type" value="Genomic_DNA"/>
</dbReference>
<gene>
    <name evidence="1" type="ORF">PHAVU_007G258900g</name>
</gene>
<dbReference type="OrthoDB" id="1104789at2759"/>
<name>V7BKV7_PHAVU</name>
<evidence type="ECO:0000313" key="2">
    <source>
        <dbReference type="Proteomes" id="UP000000226"/>
    </source>
</evidence>
<proteinExistence type="predicted"/>
<dbReference type="Gramene" id="ESW17670">
    <property type="protein sequence ID" value="ESW17670"/>
    <property type="gene ID" value="PHAVU_007G258900g"/>
</dbReference>
<accession>V7BKV7</accession>
<dbReference type="AlphaFoldDB" id="V7BKV7"/>
<dbReference type="Pfam" id="PF05553">
    <property type="entry name" value="DUF761"/>
    <property type="match status" value="1"/>
</dbReference>
<organism evidence="1 2">
    <name type="scientific">Phaseolus vulgaris</name>
    <name type="common">Kidney bean</name>
    <name type="synonym">French bean</name>
    <dbReference type="NCBI Taxonomy" id="3885"/>
    <lineage>
        <taxon>Eukaryota</taxon>
        <taxon>Viridiplantae</taxon>
        <taxon>Streptophyta</taxon>
        <taxon>Embryophyta</taxon>
        <taxon>Tracheophyta</taxon>
        <taxon>Spermatophyta</taxon>
        <taxon>Magnoliopsida</taxon>
        <taxon>eudicotyledons</taxon>
        <taxon>Gunneridae</taxon>
        <taxon>Pentapetalae</taxon>
        <taxon>rosids</taxon>
        <taxon>fabids</taxon>
        <taxon>Fabales</taxon>
        <taxon>Fabaceae</taxon>
        <taxon>Papilionoideae</taxon>
        <taxon>50 kb inversion clade</taxon>
        <taxon>NPAAA clade</taxon>
        <taxon>indigoferoid/millettioid clade</taxon>
        <taxon>Phaseoleae</taxon>
        <taxon>Phaseolus</taxon>
    </lineage>
</organism>
<dbReference type="InterPro" id="IPR008480">
    <property type="entry name" value="DUF761_pln"/>
</dbReference>
<reference evidence="2" key="1">
    <citation type="journal article" date="2014" name="Nat. Genet.">
        <title>A reference genome for common bean and genome-wide analysis of dual domestications.</title>
        <authorList>
            <person name="Schmutz J."/>
            <person name="McClean P.E."/>
            <person name="Mamidi S."/>
            <person name="Wu G.A."/>
            <person name="Cannon S.B."/>
            <person name="Grimwood J."/>
            <person name="Jenkins J."/>
            <person name="Shu S."/>
            <person name="Song Q."/>
            <person name="Chavarro C."/>
            <person name="Torres-Torres M."/>
            <person name="Geffroy V."/>
            <person name="Moghaddam S.M."/>
            <person name="Gao D."/>
            <person name="Abernathy B."/>
            <person name="Barry K."/>
            <person name="Blair M."/>
            <person name="Brick M.A."/>
            <person name="Chovatia M."/>
            <person name="Gepts P."/>
            <person name="Goodstein D.M."/>
            <person name="Gonzales M."/>
            <person name="Hellsten U."/>
            <person name="Hyten D.L."/>
            <person name="Jia G."/>
            <person name="Kelly J.D."/>
            <person name="Kudrna D."/>
            <person name="Lee R."/>
            <person name="Richard M.M."/>
            <person name="Miklas P.N."/>
            <person name="Osorno J.M."/>
            <person name="Rodrigues J."/>
            <person name="Thareau V."/>
            <person name="Urrea C.A."/>
            <person name="Wang M."/>
            <person name="Yu Y."/>
            <person name="Zhang M."/>
            <person name="Wing R.A."/>
            <person name="Cregan P.B."/>
            <person name="Rokhsar D.S."/>
            <person name="Jackson S.A."/>
        </authorList>
    </citation>
    <scope>NUCLEOTIDE SEQUENCE [LARGE SCALE GENOMIC DNA]</scope>
    <source>
        <strain evidence="2">cv. G19833</strain>
    </source>
</reference>
<dbReference type="PANTHER" id="PTHR33450:SF4">
    <property type="entry name" value="OS04G0665666 PROTEIN"/>
    <property type="match status" value="1"/>
</dbReference>
<dbReference type="Proteomes" id="UP000000226">
    <property type="component" value="Chromosome 7"/>
</dbReference>
<keyword evidence="2" id="KW-1185">Reference proteome</keyword>
<dbReference type="PANTHER" id="PTHR33450">
    <property type="entry name" value="EMB|CAB67623.1-RELATED"/>
    <property type="match status" value="1"/>
</dbReference>
<protein>
    <submittedName>
        <fullName evidence="1">Uncharacterized protein</fullName>
    </submittedName>
</protein>
<dbReference type="STRING" id="3885.V7BKV7"/>
<evidence type="ECO:0000313" key="1">
    <source>
        <dbReference type="EMBL" id="ESW17670.1"/>
    </source>
</evidence>
<dbReference type="OMA" id="QNNPIQY"/>
<dbReference type="eggNOG" id="ENOG502RYUZ">
    <property type="taxonomic scope" value="Eukaryota"/>
</dbReference>
<sequence length="204" mass="23164">MSTPSSSHFKSSHPVQVFSAIKPSPHTPSPSSSALSSMKLKSLIHTLIVSHMCRIIRALSKLKAAILQTLKGNHSNNIHFLHHRKHKMTKKIISGSFRLHYNWCSSKSSQVITVPSRVFQGLSNPADADHLFEDCHGSSQLAGYLRWLEEKICEDDNSYKKSCESETNEIDMLAELFIADCHEKFRLEKQESDRMFHEMLARGM</sequence>